<dbReference type="InterPro" id="IPR015943">
    <property type="entry name" value="WD40/YVTN_repeat-like_dom_sf"/>
</dbReference>
<dbReference type="Gene3D" id="2.130.10.10">
    <property type="entry name" value="YVTN repeat-like/Quinoprotein amine dehydrogenase"/>
    <property type="match status" value="2"/>
</dbReference>
<dbReference type="PROSITE" id="PS50294">
    <property type="entry name" value="WD_REPEATS_REGION"/>
    <property type="match status" value="2"/>
</dbReference>
<dbReference type="SMART" id="SM00320">
    <property type="entry name" value="WD40"/>
    <property type="match status" value="5"/>
</dbReference>
<protein>
    <submittedName>
        <fullName evidence="3">AT hook motif family protein</fullName>
    </submittedName>
</protein>
<dbReference type="InParanoid" id="A2F363"/>
<gene>
    <name evidence="3" type="ORF">TVAG_208630</name>
</gene>
<dbReference type="GO" id="GO:0008360">
    <property type="term" value="P:regulation of cell shape"/>
    <property type="evidence" value="ECO:0000318"/>
    <property type="project" value="GO_Central"/>
</dbReference>
<dbReference type="InterPro" id="IPR011044">
    <property type="entry name" value="Quino_amine_DH_bsu"/>
</dbReference>
<dbReference type="SUPFAM" id="SSF50978">
    <property type="entry name" value="WD40 repeat-like"/>
    <property type="match status" value="1"/>
</dbReference>
<reference evidence="3" key="1">
    <citation type="submission" date="2006-10" db="EMBL/GenBank/DDBJ databases">
        <authorList>
            <person name="Amadeo P."/>
            <person name="Zhao Q."/>
            <person name="Wortman J."/>
            <person name="Fraser-Liggett C."/>
            <person name="Carlton J."/>
        </authorList>
    </citation>
    <scope>NUCLEOTIDE SEQUENCE</scope>
    <source>
        <strain evidence="3">G3</strain>
    </source>
</reference>
<organism evidence="3 4">
    <name type="scientific">Trichomonas vaginalis (strain ATCC PRA-98 / G3)</name>
    <dbReference type="NCBI Taxonomy" id="412133"/>
    <lineage>
        <taxon>Eukaryota</taxon>
        <taxon>Metamonada</taxon>
        <taxon>Parabasalia</taxon>
        <taxon>Trichomonadida</taxon>
        <taxon>Trichomonadidae</taxon>
        <taxon>Trichomonas</taxon>
    </lineage>
</organism>
<dbReference type="EMBL" id="DS113593">
    <property type="protein sequence ID" value="EAY00671.1"/>
    <property type="molecule type" value="Genomic_DNA"/>
</dbReference>
<dbReference type="InterPro" id="IPR052060">
    <property type="entry name" value="Bromo_WD_repeat"/>
</dbReference>
<dbReference type="InterPro" id="IPR001680">
    <property type="entry name" value="WD40_rpt"/>
</dbReference>
<feature type="repeat" description="WD" evidence="1">
    <location>
        <begin position="108"/>
        <end position="149"/>
    </location>
</feature>
<dbReference type="OrthoDB" id="538223at2759"/>
<dbReference type="PANTHER" id="PTHR16266:SF17">
    <property type="entry name" value="BRWD3"/>
    <property type="match status" value="1"/>
</dbReference>
<dbReference type="KEGG" id="tva:4758493"/>
<reference evidence="3" key="2">
    <citation type="journal article" date="2007" name="Science">
        <title>Draft genome sequence of the sexually transmitted pathogen Trichomonas vaginalis.</title>
        <authorList>
            <person name="Carlton J.M."/>
            <person name="Hirt R.P."/>
            <person name="Silva J.C."/>
            <person name="Delcher A.L."/>
            <person name="Schatz M."/>
            <person name="Zhao Q."/>
            <person name="Wortman J.R."/>
            <person name="Bidwell S.L."/>
            <person name="Alsmark U.C.M."/>
            <person name="Besteiro S."/>
            <person name="Sicheritz-Ponten T."/>
            <person name="Noel C.J."/>
            <person name="Dacks J.B."/>
            <person name="Foster P.G."/>
            <person name="Simillion C."/>
            <person name="Van de Peer Y."/>
            <person name="Miranda-Saavedra D."/>
            <person name="Barton G.J."/>
            <person name="Westrop G.D."/>
            <person name="Mueller S."/>
            <person name="Dessi D."/>
            <person name="Fiori P.L."/>
            <person name="Ren Q."/>
            <person name="Paulsen I."/>
            <person name="Zhang H."/>
            <person name="Bastida-Corcuera F.D."/>
            <person name="Simoes-Barbosa A."/>
            <person name="Brown M.T."/>
            <person name="Hayes R.D."/>
            <person name="Mukherjee M."/>
            <person name="Okumura C.Y."/>
            <person name="Schneider R."/>
            <person name="Smith A.J."/>
            <person name="Vanacova S."/>
            <person name="Villalvazo M."/>
            <person name="Haas B.J."/>
            <person name="Pertea M."/>
            <person name="Feldblyum T.V."/>
            <person name="Utterback T.R."/>
            <person name="Shu C.L."/>
            <person name="Osoegawa K."/>
            <person name="de Jong P.J."/>
            <person name="Hrdy I."/>
            <person name="Horvathova L."/>
            <person name="Zubacova Z."/>
            <person name="Dolezal P."/>
            <person name="Malik S.B."/>
            <person name="Logsdon J.M. Jr."/>
            <person name="Henze K."/>
            <person name="Gupta A."/>
            <person name="Wang C.C."/>
            <person name="Dunne R.L."/>
            <person name="Upcroft J.A."/>
            <person name="Upcroft P."/>
            <person name="White O."/>
            <person name="Salzberg S.L."/>
            <person name="Tang P."/>
            <person name="Chiu C.-H."/>
            <person name="Lee Y.-S."/>
            <person name="Embley T.M."/>
            <person name="Coombs G.H."/>
            <person name="Mottram J.C."/>
            <person name="Tachezy J."/>
            <person name="Fraser-Liggett C.M."/>
            <person name="Johnson P.J."/>
        </authorList>
    </citation>
    <scope>NUCLEOTIDE SEQUENCE [LARGE SCALE GENOMIC DNA]</scope>
    <source>
        <strain evidence="3">G3</strain>
    </source>
</reference>
<proteinExistence type="predicted"/>
<dbReference type="GO" id="GO:0007010">
    <property type="term" value="P:cytoskeleton organization"/>
    <property type="evidence" value="ECO:0000318"/>
    <property type="project" value="GO_Central"/>
</dbReference>
<dbReference type="RefSeq" id="XP_001313600.1">
    <property type="nucleotide sequence ID" value="XM_001313599.1"/>
</dbReference>
<dbReference type="PROSITE" id="PS50082">
    <property type="entry name" value="WD_REPEATS_2"/>
    <property type="match status" value="2"/>
</dbReference>
<keyword evidence="1" id="KW-0853">WD repeat</keyword>
<evidence type="ECO:0000256" key="1">
    <source>
        <dbReference type="PROSITE-ProRule" id="PRU00221"/>
    </source>
</evidence>
<evidence type="ECO:0000313" key="3">
    <source>
        <dbReference type="EMBL" id="EAY00671.1"/>
    </source>
</evidence>
<dbReference type="Proteomes" id="UP000001542">
    <property type="component" value="Unassembled WGS sequence"/>
</dbReference>
<dbReference type="PANTHER" id="PTHR16266">
    <property type="entry name" value="WD REPEAT DOMAIN 9"/>
    <property type="match status" value="1"/>
</dbReference>
<feature type="compositionally biased region" description="Basic residues" evidence="2">
    <location>
        <begin position="650"/>
        <end position="670"/>
    </location>
</feature>
<dbReference type="InterPro" id="IPR036322">
    <property type="entry name" value="WD40_repeat_dom_sf"/>
</dbReference>
<sequence length="702" mass="78369">MSIKDPHIEYEINTAALQLLKSTEPEIANKFEAAAFPSEQARENAEMTLDGVGSDYIINLLKKKAPLTTFPSIIYNSLKFKTENTQNYAKDAEIYIKRLKELKITARILGHTRSIRSMSTDPTGQILISGSQDTNIKAWHVPSLSLMKSFKGHDEPVLQTEISPDRRLVASIAEDSTLRLWSLETGAAIYMYYMPDAKQINEISFSPLNDLIALGSENGIMRILKITDLPKEISNQDKLFDQFLDLVQIPDVFPQTEDFIEFSNYNPMDYIKSSLEIVLEKNYKSPITAISFSHGGYLVASSLENGEIFITSVDNEHQWRFKAHEAGANGLIWFKNSPFTLLTWSQKGGEIKLWNLNDTIEPLVSYSVGGIPRRLHFAEVQVSCDETFLFAITANTSYAWCISDPRPIYTFDASKENFVSISPHPIVPTIIAFVSRASVFVCDLTQPEPLNKLEIPYDAPRNQFVAWHPSGLKLFSGDTGGGIDVFIVAKNPECHQFQEYFPTDFTASEWVPEVGQIEDTTRKPTHLSPTNVLIDGTKAVINDKYAPVELESLKAHAVIPSHVIHSRAMERSWAMGNPELKIDSYHKSRGPNLRCKTVKQKNPNSLLRSASQNLKQAIQAAVAAVNPPPPPPPEKDDSSSSDSDDEPTFHRGRGRPRGSKSRGGRGRGRPSKSTLLRDDVSYTSSSKNRDPSSEEAVSTDTE</sequence>
<keyword evidence="4" id="KW-1185">Reference proteome</keyword>
<dbReference type="STRING" id="5722.A2F363"/>
<evidence type="ECO:0000313" key="4">
    <source>
        <dbReference type="Proteomes" id="UP000001542"/>
    </source>
</evidence>
<name>A2F363_TRIV3</name>
<dbReference type="AlphaFoldDB" id="A2F363"/>
<dbReference type="GO" id="GO:0006357">
    <property type="term" value="P:regulation of transcription by RNA polymerase II"/>
    <property type="evidence" value="ECO:0000318"/>
    <property type="project" value="GO_Central"/>
</dbReference>
<feature type="region of interest" description="Disordered" evidence="2">
    <location>
        <begin position="624"/>
        <end position="702"/>
    </location>
</feature>
<dbReference type="Pfam" id="PF00400">
    <property type="entry name" value="WD40"/>
    <property type="match status" value="2"/>
</dbReference>
<dbReference type="VEuPathDB" id="TrichDB:TVAGG3_0950590"/>
<dbReference type="eggNOG" id="KOG0267">
    <property type="taxonomic scope" value="Eukaryota"/>
</dbReference>
<feature type="repeat" description="WD" evidence="1">
    <location>
        <begin position="150"/>
        <end position="191"/>
    </location>
</feature>
<dbReference type="SUPFAM" id="SSF50969">
    <property type="entry name" value="YVTN repeat-like/Quinoprotein amine dehydrogenase"/>
    <property type="match status" value="1"/>
</dbReference>
<dbReference type="VEuPathDB" id="TrichDB:TVAG_208630"/>
<feature type="region of interest" description="Disordered" evidence="2">
    <location>
        <begin position="584"/>
        <end position="604"/>
    </location>
</feature>
<accession>A2F363</accession>
<dbReference type="GO" id="GO:0005634">
    <property type="term" value="C:nucleus"/>
    <property type="evidence" value="ECO:0000318"/>
    <property type="project" value="GO_Central"/>
</dbReference>
<evidence type="ECO:0000256" key="2">
    <source>
        <dbReference type="SAM" id="MobiDB-lite"/>
    </source>
</evidence>
<dbReference type="SMR" id="A2F363"/>